<protein>
    <submittedName>
        <fullName evidence="2">Uncharacterized protein</fullName>
    </submittedName>
</protein>
<feature type="region of interest" description="Disordered" evidence="1">
    <location>
        <begin position="47"/>
        <end position="83"/>
    </location>
</feature>
<evidence type="ECO:0000256" key="1">
    <source>
        <dbReference type="SAM" id="MobiDB-lite"/>
    </source>
</evidence>
<dbReference type="Proteomes" id="UP000324832">
    <property type="component" value="Unassembled WGS sequence"/>
</dbReference>
<evidence type="ECO:0000313" key="3">
    <source>
        <dbReference type="Proteomes" id="UP000324832"/>
    </source>
</evidence>
<gene>
    <name evidence="2" type="ORF">LSINAPIS_LOCUS15450</name>
</gene>
<sequence>MVPENDNINNCGSGLVMEKAEQQKIETSSNEKRPGTVEYLRVHGTTECPAKSEQPQTLNNLGHPANFQKHPKAPKKKRKPRIRHAPYSKYPVFAPATLSSPGATCPNPSIAQALLPRNFHSNIALALDFMTHINYDELNNFGRKLSETVNNPQARLRATSEQLGAISAIVCYSIPPEFSL</sequence>
<dbReference type="EMBL" id="FZQP02007058">
    <property type="protein sequence ID" value="VVD06014.1"/>
    <property type="molecule type" value="Genomic_DNA"/>
</dbReference>
<organism evidence="2 3">
    <name type="scientific">Leptidea sinapis</name>
    <dbReference type="NCBI Taxonomy" id="189913"/>
    <lineage>
        <taxon>Eukaryota</taxon>
        <taxon>Metazoa</taxon>
        <taxon>Ecdysozoa</taxon>
        <taxon>Arthropoda</taxon>
        <taxon>Hexapoda</taxon>
        <taxon>Insecta</taxon>
        <taxon>Pterygota</taxon>
        <taxon>Neoptera</taxon>
        <taxon>Endopterygota</taxon>
        <taxon>Lepidoptera</taxon>
        <taxon>Glossata</taxon>
        <taxon>Ditrysia</taxon>
        <taxon>Papilionoidea</taxon>
        <taxon>Pieridae</taxon>
        <taxon>Dismorphiinae</taxon>
        <taxon>Leptidea</taxon>
    </lineage>
</organism>
<dbReference type="AlphaFoldDB" id="A0A5E4R9Y3"/>
<name>A0A5E4R9Y3_9NEOP</name>
<feature type="compositionally biased region" description="Basic residues" evidence="1">
    <location>
        <begin position="69"/>
        <end position="83"/>
    </location>
</feature>
<keyword evidence="3" id="KW-1185">Reference proteome</keyword>
<accession>A0A5E4R9Y3</accession>
<proteinExistence type="predicted"/>
<evidence type="ECO:0000313" key="2">
    <source>
        <dbReference type="EMBL" id="VVD06014.1"/>
    </source>
</evidence>
<reference evidence="2 3" key="1">
    <citation type="submission" date="2017-07" db="EMBL/GenBank/DDBJ databases">
        <authorList>
            <person name="Talla V."/>
            <person name="Backstrom N."/>
        </authorList>
    </citation>
    <scope>NUCLEOTIDE SEQUENCE [LARGE SCALE GENOMIC DNA]</scope>
</reference>